<name>A0A2H0YVL1_9BACT</name>
<dbReference type="Proteomes" id="UP000231542">
    <property type="component" value="Unassembled WGS sequence"/>
</dbReference>
<proteinExistence type="predicted"/>
<dbReference type="EMBL" id="PEXU01000038">
    <property type="protein sequence ID" value="PIS42537.1"/>
    <property type="molecule type" value="Genomic_DNA"/>
</dbReference>
<dbReference type="AlphaFoldDB" id="A0A2H0YVL1"/>
<evidence type="ECO:0000313" key="1">
    <source>
        <dbReference type="EMBL" id="PIS42537.1"/>
    </source>
</evidence>
<organism evidence="1 2">
    <name type="scientific">Candidatus Kerfeldbacteria bacterium CG08_land_8_20_14_0_20_40_16</name>
    <dbReference type="NCBI Taxonomy" id="2014244"/>
    <lineage>
        <taxon>Bacteria</taxon>
        <taxon>Candidatus Kerfeldiibacteriota</taxon>
    </lineage>
</organism>
<protein>
    <submittedName>
        <fullName evidence="1">Uncharacterized protein</fullName>
    </submittedName>
</protein>
<reference evidence="1 2" key="1">
    <citation type="submission" date="2017-09" db="EMBL/GenBank/DDBJ databases">
        <title>Depth-based differentiation of microbial function through sediment-hosted aquifers and enrichment of novel symbionts in the deep terrestrial subsurface.</title>
        <authorList>
            <person name="Probst A.J."/>
            <person name="Ladd B."/>
            <person name="Jarett J.K."/>
            <person name="Geller-Mcgrath D.E."/>
            <person name="Sieber C.M."/>
            <person name="Emerson J.B."/>
            <person name="Anantharaman K."/>
            <person name="Thomas B.C."/>
            <person name="Malmstrom R."/>
            <person name="Stieglmeier M."/>
            <person name="Klingl A."/>
            <person name="Woyke T."/>
            <person name="Ryan C.M."/>
            <person name="Banfield J.F."/>
        </authorList>
    </citation>
    <scope>NUCLEOTIDE SEQUENCE [LARGE SCALE GENOMIC DNA]</scope>
    <source>
        <strain evidence="1">CG08_land_8_20_14_0_20_40_16</strain>
    </source>
</reference>
<evidence type="ECO:0000313" key="2">
    <source>
        <dbReference type="Proteomes" id="UP000231542"/>
    </source>
</evidence>
<gene>
    <name evidence="1" type="ORF">COT24_03135</name>
</gene>
<comment type="caution">
    <text evidence="1">The sequence shown here is derived from an EMBL/GenBank/DDBJ whole genome shotgun (WGS) entry which is preliminary data.</text>
</comment>
<accession>A0A2H0YVL1</accession>
<sequence>MVGINGISTQVMWGEDSLKISEDGCLGKLDDHLPLRLKVTIGPEAGNFLVVTVDGKKNIIPKEVKKSGGNLTYKLTIPVRKSEDGEFFTPYPQNNLRLLKLEPNGQFQIWEIAVISQHGKFFLTTQKTIGATCYRDGGNVTMPAVKWPQLLTFLQGRLKPDNLPLIAQYRRAPAQVLENLSSNEGLVLWFNIAQGIGAIVTGEGIVRVHWSEINRGNGYHLQFLKSGERIKFTHLQKLTHTGKNRPTKFGWEVHGVRLTS</sequence>